<dbReference type="InterPro" id="IPR013320">
    <property type="entry name" value="ConA-like_dom_sf"/>
</dbReference>
<dbReference type="SUPFAM" id="SSF49899">
    <property type="entry name" value="Concanavalin A-like lectins/glucanases"/>
    <property type="match status" value="1"/>
</dbReference>
<dbReference type="Proteomes" id="UP000078544">
    <property type="component" value="Unassembled WGS sequence"/>
</dbReference>
<accession>A0A168F8Q2</accession>
<evidence type="ECO:0000313" key="4">
    <source>
        <dbReference type="EMBL" id="KZZ99597.1"/>
    </source>
</evidence>
<evidence type="ECO:0000259" key="2">
    <source>
        <dbReference type="PROSITE" id="PS51186"/>
    </source>
</evidence>
<dbReference type="PANTHER" id="PTHR10963:SF60">
    <property type="entry name" value="GRAM-NEGATIVE BACTERIA-BINDING PROTEIN 1-RELATED"/>
    <property type="match status" value="1"/>
</dbReference>
<name>A0A168F8Q2_9HYPO</name>
<feature type="signal peptide" evidence="1">
    <location>
        <begin position="1"/>
        <end position="24"/>
    </location>
</feature>
<evidence type="ECO:0000256" key="1">
    <source>
        <dbReference type="SAM" id="SignalP"/>
    </source>
</evidence>
<protein>
    <submittedName>
        <fullName evidence="4">Glucan endo-1,3-beta-glucosidase A1-like protein</fullName>
    </submittedName>
</protein>
<evidence type="ECO:0000259" key="3">
    <source>
        <dbReference type="PROSITE" id="PS51762"/>
    </source>
</evidence>
<organism evidence="4 5">
    <name type="scientific">Moelleriella libera RCEF 2490</name>
    <dbReference type="NCBI Taxonomy" id="1081109"/>
    <lineage>
        <taxon>Eukaryota</taxon>
        <taxon>Fungi</taxon>
        <taxon>Dikarya</taxon>
        <taxon>Ascomycota</taxon>
        <taxon>Pezizomycotina</taxon>
        <taxon>Sordariomycetes</taxon>
        <taxon>Hypocreomycetidae</taxon>
        <taxon>Hypocreales</taxon>
        <taxon>Clavicipitaceae</taxon>
        <taxon>Moelleriella</taxon>
    </lineage>
</organism>
<dbReference type="InterPro" id="IPR016181">
    <property type="entry name" value="Acyl_CoA_acyltransferase"/>
</dbReference>
<feature type="chain" id="PRO_5007896806" evidence="1">
    <location>
        <begin position="25"/>
        <end position="538"/>
    </location>
</feature>
<dbReference type="GO" id="GO:0005975">
    <property type="term" value="P:carbohydrate metabolic process"/>
    <property type="evidence" value="ECO:0007669"/>
    <property type="project" value="InterPro"/>
</dbReference>
<keyword evidence="5" id="KW-1185">Reference proteome</keyword>
<dbReference type="PANTHER" id="PTHR10963">
    <property type="entry name" value="GLYCOSYL HYDROLASE-RELATED"/>
    <property type="match status" value="1"/>
</dbReference>
<dbReference type="GO" id="GO:0016747">
    <property type="term" value="F:acyltransferase activity, transferring groups other than amino-acyl groups"/>
    <property type="evidence" value="ECO:0007669"/>
    <property type="project" value="InterPro"/>
</dbReference>
<reference evidence="4 5" key="1">
    <citation type="journal article" date="2016" name="Genome Biol. Evol.">
        <title>Divergent and convergent evolution of fungal pathogenicity.</title>
        <authorList>
            <person name="Shang Y."/>
            <person name="Xiao G."/>
            <person name="Zheng P."/>
            <person name="Cen K."/>
            <person name="Zhan S."/>
            <person name="Wang C."/>
        </authorList>
    </citation>
    <scope>NUCLEOTIDE SEQUENCE [LARGE SCALE GENOMIC DNA]</scope>
    <source>
        <strain evidence="4 5">RCEF 2490</strain>
    </source>
</reference>
<comment type="caution">
    <text evidence="4">The sequence shown here is derived from an EMBL/GenBank/DDBJ whole genome shotgun (WGS) entry which is preliminary data.</text>
</comment>
<feature type="domain" description="N-acetyltransferase" evidence="2">
    <location>
        <begin position="413"/>
        <end position="526"/>
    </location>
</feature>
<feature type="domain" description="GH16" evidence="3">
    <location>
        <begin position="27"/>
        <end position="322"/>
    </location>
</feature>
<dbReference type="STRING" id="1081109.A0A168F8Q2"/>
<dbReference type="PROSITE" id="PS51762">
    <property type="entry name" value="GH16_2"/>
    <property type="match status" value="1"/>
</dbReference>
<dbReference type="InterPro" id="IPR000182">
    <property type="entry name" value="GNAT_dom"/>
</dbReference>
<proteinExistence type="predicted"/>
<dbReference type="Gene3D" id="3.40.630.30">
    <property type="match status" value="1"/>
</dbReference>
<dbReference type="GO" id="GO:0004553">
    <property type="term" value="F:hydrolase activity, hydrolyzing O-glycosyl compounds"/>
    <property type="evidence" value="ECO:0007669"/>
    <property type="project" value="InterPro"/>
</dbReference>
<dbReference type="SUPFAM" id="SSF55729">
    <property type="entry name" value="Acyl-CoA N-acyltransferases (Nat)"/>
    <property type="match status" value="1"/>
</dbReference>
<evidence type="ECO:0000313" key="5">
    <source>
        <dbReference type="Proteomes" id="UP000078544"/>
    </source>
</evidence>
<dbReference type="InterPro" id="IPR050546">
    <property type="entry name" value="Glycosyl_Hydrlase_16"/>
</dbReference>
<sequence>MPKLMTKTAVAILGQLLLLPLGHRHHVDALKADVPIGFSSCLFYDEFKSASGAVDRSKWQFDLGHGYPNGGPANWGTGEIQSYTNSVANVRVTPGGALQIVPRRSISGSPGGINTWTSGRVVTQPAHDFRCLPGQVLRVEARVKLGANPPARQLGIWPAFWILGSTYRGRYSTWPAVGEVDVLETANGLDWLAHTVHCGTTPGGVCHENGGIGAVSGGVSRGEWHTVAWEVDRRRRDRGRGRGSGLERMVWSIDGVERWVMTEGEQIKSPDAWLALVENPKMVLLNVAVGGAFPNQAAGGIATPTNATLDGEGSAGHAPAAIRCPPHLPPPHLTPRCRPHAALLSIPLARSQELIPQQCESARVPTVLSPNGRSILSGPSRINIVIVLHLPAGNVTTQSQGQNAMGESEEGQEERVIGLGGFGAIKTLERSGGRHMRAGDVGVLLAEPYRRKGYAVEAIRLAVDWVFLPVAEGGLQLDLVTLTTLADNKPMVRLAEEKLGFKGKGVWRQAEFGDACGELYYEATPSEWKVAHAGQRSR</sequence>
<dbReference type="OrthoDB" id="192832at2759"/>
<dbReference type="AlphaFoldDB" id="A0A168F8Q2"/>
<keyword evidence="1" id="KW-0732">Signal</keyword>
<dbReference type="PROSITE" id="PS51186">
    <property type="entry name" value="GNAT"/>
    <property type="match status" value="1"/>
</dbReference>
<dbReference type="EMBL" id="AZGY01000003">
    <property type="protein sequence ID" value="KZZ99597.1"/>
    <property type="molecule type" value="Genomic_DNA"/>
</dbReference>
<gene>
    <name evidence="4" type="ORF">AAL_02169</name>
</gene>
<dbReference type="InterPro" id="IPR000757">
    <property type="entry name" value="Beta-glucanase-like"/>
</dbReference>
<dbReference type="Gene3D" id="2.60.120.200">
    <property type="match status" value="1"/>
</dbReference>
<dbReference type="Pfam" id="PF13302">
    <property type="entry name" value="Acetyltransf_3"/>
    <property type="match status" value="1"/>
</dbReference>